<gene>
    <name evidence="1" type="ORF">WN985_24160</name>
</gene>
<name>A0ABZ3BVI1_BURPY</name>
<evidence type="ECO:0000313" key="2">
    <source>
        <dbReference type="Proteomes" id="UP001484179"/>
    </source>
</evidence>
<evidence type="ECO:0000313" key="1">
    <source>
        <dbReference type="EMBL" id="WZW58522.1"/>
    </source>
</evidence>
<organism evidence="1 2">
    <name type="scientific">Burkholderia pyrrocinia</name>
    <name type="common">Pseudomonas pyrrocinia</name>
    <dbReference type="NCBI Taxonomy" id="60550"/>
    <lineage>
        <taxon>Bacteria</taxon>
        <taxon>Pseudomonadati</taxon>
        <taxon>Pseudomonadota</taxon>
        <taxon>Betaproteobacteria</taxon>
        <taxon>Burkholderiales</taxon>
        <taxon>Burkholderiaceae</taxon>
        <taxon>Burkholderia</taxon>
        <taxon>Burkholderia cepacia complex</taxon>
    </lineage>
</organism>
<dbReference type="EMBL" id="CP150850">
    <property type="protein sequence ID" value="WZW58522.1"/>
    <property type="molecule type" value="Genomic_DNA"/>
</dbReference>
<proteinExistence type="predicted"/>
<sequence>MQLWSTDAVLPDDALLAPPDTTVCANDAGVIAAKPVAAIPITSSPRDTCRRVLRAGFPHAAAFSCTAIHARTDSFQMVLYILFISVKFLF</sequence>
<reference evidence="1 2" key="1">
    <citation type="submission" date="2024-04" db="EMBL/GenBank/DDBJ databases">
        <title>Biological Control Activity of Plant Growth Promoting Rhizobacteria Burkholderia pyrrocinia BX1 against Tobacco black shank Introduction Tobacco black shank (TBS) caused by the oomycete Phytophthora. nicotianae (P. nicotianae) has become a destructive soil.</title>
        <authorList>
            <person name="Liu X."/>
            <person name="Shu C."/>
        </authorList>
    </citation>
    <scope>NUCLEOTIDE SEQUENCE [LARGE SCALE GENOMIC DNA]</scope>
    <source>
        <strain evidence="1 2">BX1</strain>
    </source>
</reference>
<dbReference type="Proteomes" id="UP001484179">
    <property type="component" value="Chromosome 2"/>
</dbReference>
<protein>
    <submittedName>
        <fullName evidence="1">Uncharacterized protein</fullName>
    </submittedName>
</protein>
<keyword evidence="2" id="KW-1185">Reference proteome</keyword>
<accession>A0ABZ3BVI1</accession>